<dbReference type="SUPFAM" id="SSF53098">
    <property type="entry name" value="Ribonuclease H-like"/>
    <property type="match status" value="1"/>
</dbReference>
<dbReference type="PANTHER" id="PTHR45749:SF21">
    <property type="entry name" value="DUF4371 DOMAIN-CONTAINING PROTEIN"/>
    <property type="match status" value="1"/>
</dbReference>
<sequence>MMKRVNVDDEGGHADGDWVEKQNADGLQKQKAMNTVTEMVNNPYISSAPNDLAASLNPVQPKSVPGGFPVTDGRRFNPSWYVRYPWLEYSIERHAAFCHPCRIYGKEYGKGGLENKRFTTLGFSKWKNATDKKKGFCKHEESGHHVTAVTDMKSREMRSAQNSSVSVQINQDVFERRRYYVKSIAEMIQWLTTNGLALRGDYVYNNDSGLFNSLFEYTLLKDSRLREIGATIPKNASYKSPEIQNDIIDIMASMVSKDVANDVNSSDANLFTLFCDGTRDKTNFENFSIGVRYVKEGKAYESLLHMPKTDELGAAGLCRLDELAHFGLDPARMLSQCYDGCSTMSGDKGGLQRLIQNQQGRCIPYVHCYNHRLHLVVINVVSSVRELGIFFDHLGTICKFFKKFDVSGVYAGTSLKRVLDTRWSGHYDATVAIIENYGGVIEALETVVDSQKFEGEDTIVATGLLTILKGCQFAFRAAIMKKILGILKPADSFLQSRENDINGAMILIDGGIKLLADARSEVQFYDIWDNAMMCINNNINAEDAGITIKRFRTAPRRLDDYIITECETLPPTNRGDPKSESRRLYFEVIDIVMEEIKRRFSENGWLYSSVRAMSRKSPNFLQLEALQPLTKLDLVKLPSAAELEVCREFLKSVPIAEKDHTDSEVVLEELYKKRSAFPNVYNLTATVSTIGSSTAICESSFSCLTRIDCPTRRSMSHRRKRNLVLLAFEKRRTQCLNLETFLTLFGGNHTRLSLC</sequence>
<dbReference type="SMART" id="SM00597">
    <property type="entry name" value="ZnF_TTF"/>
    <property type="match status" value="1"/>
</dbReference>
<keyword evidence="4" id="KW-1185">Reference proteome</keyword>
<name>A0AAN8G7C4_PATCE</name>
<feature type="domain" description="TTF-type" evidence="2">
    <location>
        <begin position="72"/>
        <end position="164"/>
    </location>
</feature>
<dbReference type="InterPro" id="IPR006580">
    <property type="entry name" value="Znf_TTF"/>
</dbReference>
<organism evidence="3 4">
    <name type="scientific">Patella caerulea</name>
    <name type="common">Rayed Mediterranean limpet</name>
    <dbReference type="NCBI Taxonomy" id="87958"/>
    <lineage>
        <taxon>Eukaryota</taxon>
        <taxon>Metazoa</taxon>
        <taxon>Spiralia</taxon>
        <taxon>Lophotrochozoa</taxon>
        <taxon>Mollusca</taxon>
        <taxon>Gastropoda</taxon>
        <taxon>Patellogastropoda</taxon>
        <taxon>Patelloidea</taxon>
        <taxon>Patellidae</taxon>
        <taxon>Patella</taxon>
    </lineage>
</organism>
<evidence type="ECO:0000313" key="4">
    <source>
        <dbReference type="Proteomes" id="UP001347796"/>
    </source>
</evidence>
<reference evidence="3 4" key="1">
    <citation type="submission" date="2024-01" db="EMBL/GenBank/DDBJ databases">
        <title>The genome of the rayed Mediterranean limpet Patella caerulea (Linnaeus, 1758).</title>
        <authorList>
            <person name="Anh-Thu Weber A."/>
            <person name="Halstead-Nussloch G."/>
        </authorList>
    </citation>
    <scope>NUCLEOTIDE SEQUENCE [LARGE SCALE GENOMIC DNA]</scope>
    <source>
        <strain evidence="3">AATW-2023a</strain>
        <tissue evidence="3">Whole specimen</tissue>
    </source>
</reference>
<evidence type="ECO:0000313" key="3">
    <source>
        <dbReference type="EMBL" id="KAK6165111.1"/>
    </source>
</evidence>
<dbReference type="Proteomes" id="UP001347796">
    <property type="component" value="Unassembled WGS sequence"/>
</dbReference>
<dbReference type="InterPro" id="IPR012337">
    <property type="entry name" value="RNaseH-like_sf"/>
</dbReference>
<dbReference type="InterPro" id="IPR025398">
    <property type="entry name" value="DUF4371"/>
</dbReference>
<comment type="caution">
    <text evidence="3">The sequence shown here is derived from an EMBL/GenBank/DDBJ whole genome shotgun (WGS) entry which is preliminary data.</text>
</comment>
<evidence type="ECO:0000259" key="2">
    <source>
        <dbReference type="SMART" id="SM00597"/>
    </source>
</evidence>
<feature type="region of interest" description="Disordered" evidence="1">
    <location>
        <begin position="1"/>
        <end position="20"/>
    </location>
</feature>
<protein>
    <recommendedName>
        <fullName evidence="2">TTF-type domain-containing protein</fullName>
    </recommendedName>
</protein>
<dbReference type="AlphaFoldDB" id="A0AAN8G7C4"/>
<evidence type="ECO:0000256" key="1">
    <source>
        <dbReference type="SAM" id="MobiDB-lite"/>
    </source>
</evidence>
<proteinExistence type="predicted"/>
<dbReference type="PANTHER" id="PTHR45749">
    <property type="match status" value="1"/>
</dbReference>
<dbReference type="EMBL" id="JAZGQO010000028">
    <property type="protein sequence ID" value="KAK6165111.1"/>
    <property type="molecule type" value="Genomic_DNA"/>
</dbReference>
<dbReference type="Pfam" id="PF14291">
    <property type="entry name" value="DUF4371"/>
    <property type="match status" value="1"/>
</dbReference>
<accession>A0AAN8G7C4</accession>
<gene>
    <name evidence="3" type="ORF">SNE40_023670</name>
</gene>